<sequence>MRARTTLLASDGHVAERVQMTLMCVRDDAQDVQRVPGVRHPGKGRCAVGPHADCLEDGIEAVGEAGAAIADDDLADLAWSPKSMR</sequence>
<protein>
    <submittedName>
        <fullName evidence="1">Uncharacterized protein</fullName>
    </submittedName>
</protein>
<evidence type="ECO:0000313" key="2">
    <source>
        <dbReference type="Proteomes" id="UP001500418"/>
    </source>
</evidence>
<proteinExistence type="predicted"/>
<reference evidence="1 2" key="1">
    <citation type="journal article" date="2019" name="Int. J. Syst. Evol. Microbiol.">
        <title>The Global Catalogue of Microorganisms (GCM) 10K type strain sequencing project: providing services to taxonomists for standard genome sequencing and annotation.</title>
        <authorList>
            <consortium name="The Broad Institute Genomics Platform"/>
            <consortium name="The Broad Institute Genome Sequencing Center for Infectious Disease"/>
            <person name="Wu L."/>
            <person name="Ma J."/>
        </authorList>
    </citation>
    <scope>NUCLEOTIDE SEQUENCE [LARGE SCALE GENOMIC DNA]</scope>
    <source>
        <strain evidence="1 2">JCM 11444</strain>
    </source>
</reference>
<dbReference type="EMBL" id="BAAAID010000154">
    <property type="protein sequence ID" value="GAA0962391.1"/>
    <property type="molecule type" value="Genomic_DNA"/>
</dbReference>
<name>A0ABN1RRY0_9ACTN</name>
<keyword evidence="2" id="KW-1185">Reference proteome</keyword>
<dbReference type="Proteomes" id="UP001500418">
    <property type="component" value="Unassembled WGS sequence"/>
</dbReference>
<accession>A0ABN1RRY0</accession>
<evidence type="ECO:0000313" key="1">
    <source>
        <dbReference type="EMBL" id="GAA0962391.1"/>
    </source>
</evidence>
<organism evidence="1 2">
    <name type="scientific">Streptomyces rhizosphaericus</name>
    <dbReference type="NCBI Taxonomy" id="114699"/>
    <lineage>
        <taxon>Bacteria</taxon>
        <taxon>Bacillati</taxon>
        <taxon>Actinomycetota</taxon>
        <taxon>Actinomycetes</taxon>
        <taxon>Kitasatosporales</taxon>
        <taxon>Streptomycetaceae</taxon>
        <taxon>Streptomyces</taxon>
        <taxon>Streptomyces violaceusniger group</taxon>
    </lineage>
</organism>
<comment type="caution">
    <text evidence="1">The sequence shown here is derived from an EMBL/GenBank/DDBJ whole genome shotgun (WGS) entry which is preliminary data.</text>
</comment>
<gene>
    <name evidence="1" type="ORF">GCM10009575_097440</name>
</gene>